<feature type="compositionally biased region" description="Polar residues" evidence="1">
    <location>
        <begin position="108"/>
        <end position="140"/>
    </location>
</feature>
<organism evidence="2 3">
    <name type="scientific">Moniliophthora roreri (strain MCA 2997)</name>
    <name type="common">Cocoa frosty pod rot fungus</name>
    <name type="synonym">Crinipellis roreri</name>
    <dbReference type="NCBI Taxonomy" id="1381753"/>
    <lineage>
        <taxon>Eukaryota</taxon>
        <taxon>Fungi</taxon>
        <taxon>Dikarya</taxon>
        <taxon>Basidiomycota</taxon>
        <taxon>Agaricomycotina</taxon>
        <taxon>Agaricomycetes</taxon>
        <taxon>Agaricomycetidae</taxon>
        <taxon>Agaricales</taxon>
        <taxon>Marasmiineae</taxon>
        <taxon>Marasmiaceae</taxon>
        <taxon>Moniliophthora</taxon>
    </lineage>
</organism>
<accession>V2W1U1</accession>
<evidence type="ECO:0000313" key="3">
    <source>
        <dbReference type="Proteomes" id="UP000017559"/>
    </source>
</evidence>
<name>V2W1U1_MONRO</name>
<dbReference type="AlphaFoldDB" id="V2W1U1"/>
<feature type="non-terminal residue" evidence="2">
    <location>
        <position position="149"/>
    </location>
</feature>
<dbReference type="Proteomes" id="UP000017559">
    <property type="component" value="Unassembled WGS sequence"/>
</dbReference>
<evidence type="ECO:0000256" key="1">
    <source>
        <dbReference type="SAM" id="MobiDB-lite"/>
    </source>
</evidence>
<dbReference type="HOGENOM" id="CLU_1754089_0_0_1"/>
<dbReference type="EMBL" id="AWSO01003016">
    <property type="protein sequence ID" value="ESK80768.1"/>
    <property type="molecule type" value="Genomic_DNA"/>
</dbReference>
<reference evidence="2 3" key="1">
    <citation type="journal article" date="2014" name="BMC Genomics">
        <title>Genome and secretome analysis of the hemibiotrophic fungal pathogen, Moniliophthora roreri, which causes frosty pod rot disease of cacao: mechanisms of the biotrophic and necrotrophic phases.</title>
        <authorList>
            <person name="Meinhardt L.W."/>
            <person name="Costa G.G.L."/>
            <person name="Thomazella D.P.T."/>
            <person name="Teixeira P.J.P.L."/>
            <person name="Carazzolle M.F."/>
            <person name="Schuster S.C."/>
            <person name="Carlson J.E."/>
            <person name="Guiltinan M.J."/>
            <person name="Mieczkowski P."/>
            <person name="Farmer A."/>
            <person name="Ramaraj T."/>
            <person name="Crozier J."/>
            <person name="Davis R.E."/>
            <person name="Shao J."/>
            <person name="Melnick R.L."/>
            <person name="Pereira G.A.G."/>
            <person name="Bailey B.A."/>
        </authorList>
    </citation>
    <scope>NUCLEOTIDE SEQUENCE [LARGE SCALE GENOMIC DNA]</scope>
    <source>
        <strain evidence="2 3">MCA 2997</strain>
    </source>
</reference>
<evidence type="ECO:0000313" key="2">
    <source>
        <dbReference type="EMBL" id="ESK80768.1"/>
    </source>
</evidence>
<gene>
    <name evidence="2" type="ORF">Moror_15443</name>
</gene>
<proteinExistence type="predicted"/>
<protein>
    <submittedName>
        <fullName evidence="2">Uncharacterized protein</fullName>
    </submittedName>
</protein>
<sequence length="149" mass="15506">MLVVKLAQERPPAVNDALVFNCDARSGCTSSMPSPDLGVPDSYEFKVVCPVDPFFASLSDIWVILKGTDFDVTGLKSGSYMIIDNKVIMVDGSKALHFEGLTVDNEAGPSNSTADTGPSSATLCAASPTNTVDSTNQASATVADKANPS</sequence>
<dbReference type="KEGG" id="mrr:Moror_15443"/>
<keyword evidence="3" id="KW-1185">Reference proteome</keyword>
<comment type="caution">
    <text evidence="2">The sequence shown here is derived from an EMBL/GenBank/DDBJ whole genome shotgun (WGS) entry which is preliminary data.</text>
</comment>
<feature type="region of interest" description="Disordered" evidence="1">
    <location>
        <begin position="104"/>
        <end position="149"/>
    </location>
</feature>